<proteinExistence type="predicted"/>
<dbReference type="EMBL" id="LWGR01000009">
    <property type="protein sequence ID" value="KZM72179.1"/>
    <property type="molecule type" value="Genomic_DNA"/>
</dbReference>
<dbReference type="RefSeq" id="WP_067592486.1">
    <property type="nucleotide sequence ID" value="NZ_JABMCZ010000001.1"/>
</dbReference>
<sequence>MLAKIRDVRIRPVHASAAISVVVAWKAFEMSYAALCGLAVNNKVDPDLASNLPIALEGLTIGAIIATAHFKTKSLAWWYSIGVFLMASIASIVGNVQYAKEIGGGTVAQVLHGGMPVILMLAVHLTLMLREEKQSTVATVEAAQPVMDTVNAPAADLAPEFWTRTAPDGTTEAAHIDSVEAAPAA</sequence>
<keyword evidence="1" id="KW-0812">Transmembrane</keyword>
<evidence type="ECO:0000256" key="1">
    <source>
        <dbReference type="SAM" id="Phobius"/>
    </source>
</evidence>
<keyword evidence="1" id="KW-0472">Membrane</keyword>
<keyword evidence="1" id="KW-1133">Transmembrane helix</keyword>
<reference evidence="2 3" key="1">
    <citation type="submission" date="2016-04" db="EMBL/GenBank/DDBJ databases">
        <authorList>
            <person name="Evans L.H."/>
            <person name="Alamgir A."/>
            <person name="Owens N."/>
            <person name="Weber N.D."/>
            <person name="Virtaneva K."/>
            <person name="Barbian K."/>
            <person name="Babar A."/>
            <person name="Rosenke K."/>
        </authorList>
    </citation>
    <scope>NUCLEOTIDE SEQUENCE [LARGE SCALE GENOMIC DNA]</scope>
    <source>
        <strain evidence="2 3">IFM 0406</strain>
    </source>
</reference>
<evidence type="ECO:0000313" key="3">
    <source>
        <dbReference type="Proteomes" id="UP000076512"/>
    </source>
</evidence>
<dbReference type="Proteomes" id="UP000076512">
    <property type="component" value="Unassembled WGS sequence"/>
</dbReference>
<dbReference type="InterPro" id="IPR021235">
    <property type="entry name" value="DUF2637"/>
</dbReference>
<feature type="transmembrane region" description="Helical" evidence="1">
    <location>
        <begin position="77"/>
        <end position="98"/>
    </location>
</feature>
<gene>
    <name evidence="2" type="ORF">AWN90_36495</name>
</gene>
<accession>A0A164LA59</accession>
<comment type="caution">
    <text evidence="2">The sequence shown here is derived from an EMBL/GenBank/DDBJ whole genome shotgun (WGS) entry which is preliminary data.</text>
</comment>
<organism evidence="2 3">
    <name type="scientific">Nocardia terpenica</name>
    <dbReference type="NCBI Taxonomy" id="455432"/>
    <lineage>
        <taxon>Bacteria</taxon>
        <taxon>Bacillati</taxon>
        <taxon>Actinomycetota</taxon>
        <taxon>Actinomycetes</taxon>
        <taxon>Mycobacteriales</taxon>
        <taxon>Nocardiaceae</taxon>
        <taxon>Nocardia</taxon>
    </lineage>
</organism>
<evidence type="ECO:0008006" key="4">
    <source>
        <dbReference type="Google" id="ProtNLM"/>
    </source>
</evidence>
<evidence type="ECO:0000313" key="2">
    <source>
        <dbReference type="EMBL" id="KZM72179.1"/>
    </source>
</evidence>
<dbReference type="Pfam" id="PF10935">
    <property type="entry name" value="DUF2637"/>
    <property type="match status" value="1"/>
</dbReference>
<protein>
    <recommendedName>
        <fullName evidence="4">DUF2637 domain-containing protein</fullName>
    </recommendedName>
</protein>
<keyword evidence="3" id="KW-1185">Reference proteome</keyword>
<dbReference type="AlphaFoldDB" id="A0A164LA59"/>
<feature type="transmembrane region" description="Helical" evidence="1">
    <location>
        <begin position="110"/>
        <end position="129"/>
    </location>
</feature>
<feature type="transmembrane region" description="Helical" evidence="1">
    <location>
        <begin position="12"/>
        <end position="28"/>
    </location>
</feature>
<feature type="transmembrane region" description="Helical" evidence="1">
    <location>
        <begin position="48"/>
        <end position="70"/>
    </location>
</feature>
<name>A0A164LA59_9NOCA</name>